<organism evidence="1">
    <name type="scientific">Cacopsylla melanoneura</name>
    <dbReference type="NCBI Taxonomy" id="428564"/>
    <lineage>
        <taxon>Eukaryota</taxon>
        <taxon>Metazoa</taxon>
        <taxon>Ecdysozoa</taxon>
        <taxon>Arthropoda</taxon>
        <taxon>Hexapoda</taxon>
        <taxon>Insecta</taxon>
        <taxon>Pterygota</taxon>
        <taxon>Neoptera</taxon>
        <taxon>Paraneoptera</taxon>
        <taxon>Hemiptera</taxon>
        <taxon>Sternorrhyncha</taxon>
        <taxon>Psylloidea</taxon>
        <taxon>Psyllidae</taxon>
        <taxon>Psyllinae</taxon>
        <taxon>Cacopsylla</taxon>
    </lineage>
</organism>
<dbReference type="EMBL" id="HBUF01657358">
    <property type="protein sequence ID" value="CAG6788039.1"/>
    <property type="molecule type" value="Transcribed_RNA"/>
</dbReference>
<accession>A0A8D9FFW6</accession>
<sequence>MLQPCTPVYNIQPTNVAPVNIAPLLYLKHPKQCLLLINFELPLSLVRLKTNSIFTFRTNFCSEYASNTGQTHSKVTYEQFFQNFFCPFRNTFKPRVTLIV</sequence>
<reference evidence="1" key="1">
    <citation type="submission" date="2021-05" db="EMBL/GenBank/DDBJ databases">
        <authorList>
            <person name="Alioto T."/>
            <person name="Alioto T."/>
            <person name="Gomez Garrido J."/>
        </authorList>
    </citation>
    <scope>NUCLEOTIDE SEQUENCE</scope>
</reference>
<proteinExistence type="predicted"/>
<protein>
    <submittedName>
        <fullName evidence="1">Uncharacterized protein</fullName>
    </submittedName>
</protein>
<dbReference type="AlphaFoldDB" id="A0A8D9FFW6"/>
<name>A0A8D9FFW6_9HEMI</name>
<evidence type="ECO:0000313" key="1">
    <source>
        <dbReference type="EMBL" id="CAG6788039.1"/>
    </source>
</evidence>